<protein>
    <recommendedName>
        <fullName evidence="3">Doubled CXXCH motif domain-containing protein</fullName>
    </recommendedName>
</protein>
<feature type="signal peptide" evidence="2">
    <location>
        <begin position="1"/>
        <end position="20"/>
    </location>
</feature>
<keyword evidence="2" id="KW-0732">Signal</keyword>
<dbReference type="EMBL" id="JAAGRR010000043">
    <property type="protein sequence ID" value="NDY42254.1"/>
    <property type="molecule type" value="Genomic_DNA"/>
</dbReference>
<evidence type="ECO:0000259" key="3">
    <source>
        <dbReference type="Pfam" id="PF09699"/>
    </source>
</evidence>
<organism evidence="4 5">
    <name type="scientific">Dissulfurirhabdus thermomarina</name>
    <dbReference type="NCBI Taxonomy" id="1765737"/>
    <lineage>
        <taxon>Bacteria</taxon>
        <taxon>Deltaproteobacteria</taxon>
        <taxon>Dissulfurirhabdaceae</taxon>
        <taxon>Dissulfurirhabdus</taxon>
    </lineage>
</organism>
<dbReference type="Proteomes" id="UP000469346">
    <property type="component" value="Unassembled WGS sequence"/>
</dbReference>
<evidence type="ECO:0000256" key="2">
    <source>
        <dbReference type="SAM" id="SignalP"/>
    </source>
</evidence>
<evidence type="ECO:0000313" key="4">
    <source>
        <dbReference type="EMBL" id="NDY42254.1"/>
    </source>
</evidence>
<name>A0A6N9TR73_DISTH</name>
<evidence type="ECO:0000313" key="5">
    <source>
        <dbReference type="Proteomes" id="UP000469346"/>
    </source>
</evidence>
<reference evidence="4 5" key="1">
    <citation type="submission" date="2020-02" db="EMBL/GenBank/DDBJ databases">
        <title>Comparative genomics of sulfur disproportionating microorganisms.</title>
        <authorList>
            <person name="Ward L.M."/>
            <person name="Bertran E."/>
            <person name="Johnston D.T."/>
        </authorList>
    </citation>
    <scope>NUCLEOTIDE SEQUENCE [LARGE SCALE GENOMIC DNA]</scope>
    <source>
        <strain evidence="4 5">DSM 100025</strain>
    </source>
</reference>
<dbReference type="AlphaFoldDB" id="A0A6N9TR73"/>
<sequence length="364" mass="38079">MKWIHGAGCLLAALALAASAAGRVQGPCADCHTMHESQDGGPVAAGGPHPALTRNDCVGCHSNAGSATIVQLGGGERVPIVNNAAEPAYPPDGSPSSVLAGGNFHWVAAGDDTKGHNVRGISAADQFLSEAPGRLLGYCGDTSCHVSLTLPDPSPEEPNGCQGCHQTTRHHGTDPPGEPVPAEGGWYRFLSNPVGHAGFGGRGVLGIEDPDWEQAPTPAAHNIYYGGDGSDTEYPQSISKFCAGCHYHFHSPGFPTEWWGTDNGGGDSPWLRHPTNYAIPLDGEFAPLFDNATAYNPLVPVAKPNLAAFDAARIEPGDQVACVSCHRAHGSPYPDMLRWDYQGCAADVPNPDCGCFFCHTQKDG</sequence>
<proteinExistence type="predicted"/>
<dbReference type="RefSeq" id="WP_163298398.1">
    <property type="nucleotide sequence ID" value="NZ_JAAGRR010000043.1"/>
</dbReference>
<evidence type="ECO:0000256" key="1">
    <source>
        <dbReference type="SAM" id="MobiDB-lite"/>
    </source>
</evidence>
<accession>A0A6N9TR73</accession>
<feature type="region of interest" description="Disordered" evidence="1">
    <location>
        <begin position="155"/>
        <end position="177"/>
    </location>
</feature>
<keyword evidence="5" id="KW-1185">Reference proteome</keyword>
<dbReference type="InterPro" id="IPR036280">
    <property type="entry name" value="Multihaem_cyt_sf"/>
</dbReference>
<comment type="caution">
    <text evidence="4">The sequence shown here is derived from an EMBL/GenBank/DDBJ whole genome shotgun (WGS) entry which is preliminary data.</text>
</comment>
<dbReference type="Pfam" id="PF09699">
    <property type="entry name" value="Paired_CXXCH_1"/>
    <property type="match status" value="1"/>
</dbReference>
<feature type="domain" description="Doubled CXXCH motif" evidence="3">
    <location>
        <begin position="321"/>
        <end position="363"/>
    </location>
</feature>
<dbReference type="InterPro" id="IPR010177">
    <property type="entry name" value="Paired_CXXCH_1"/>
</dbReference>
<gene>
    <name evidence="4" type="ORF">G3N55_05275</name>
</gene>
<feature type="chain" id="PRO_5027046928" description="Doubled CXXCH motif domain-containing protein" evidence="2">
    <location>
        <begin position="21"/>
        <end position="364"/>
    </location>
</feature>
<dbReference type="SUPFAM" id="SSF48695">
    <property type="entry name" value="Multiheme cytochromes"/>
    <property type="match status" value="1"/>
</dbReference>